<dbReference type="CDD" id="cd01748">
    <property type="entry name" value="GATase1_IGP_Synthase"/>
    <property type="match status" value="1"/>
</dbReference>
<comment type="catalytic activity">
    <reaction evidence="8 9">
        <text>L-glutamine + H2O = L-glutamate + NH4(+)</text>
        <dbReference type="Rhea" id="RHEA:15889"/>
        <dbReference type="ChEBI" id="CHEBI:15377"/>
        <dbReference type="ChEBI" id="CHEBI:28938"/>
        <dbReference type="ChEBI" id="CHEBI:29985"/>
        <dbReference type="ChEBI" id="CHEBI:58359"/>
        <dbReference type="EC" id="3.5.1.2"/>
    </reaction>
</comment>
<dbReference type="GO" id="GO:0000107">
    <property type="term" value="F:imidazoleglycerol-phosphate synthase activity"/>
    <property type="evidence" value="ECO:0007669"/>
    <property type="project" value="UniProtKB-UniRule"/>
</dbReference>
<evidence type="ECO:0000313" key="14">
    <source>
        <dbReference type="Proteomes" id="UP000001072"/>
    </source>
</evidence>
<dbReference type="SUPFAM" id="SSF51366">
    <property type="entry name" value="Ribulose-phoshate binding barrel"/>
    <property type="match status" value="1"/>
</dbReference>
<protein>
    <recommendedName>
        <fullName evidence="9">Imidazole glycerol phosphate synthase hisHF</fullName>
    </recommendedName>
    <domain>
        <recommendedName>
            <fullName evidence="9">Glutaminase</fullName>
            <ecNumber evidence="9">3.5.1.2</ecNumber>
        </recommendedName>
    </domain>
    <domain>
        <recommendedName>
            <fullName evidence="9">Cyclase</fullName>
        </recommendedName>
    </domain>
</protein>
<evidence type="ECO:0000256" key="5">
    <source>
        <dbReference type="ARBA" id="ARBA00023102"/>
    </source>
</evidence>
<dbReference type="HOGENOM" id="CLU_037550_0_0_1"/>
<dbReference type="EC" id="3.5.1.2" evidence="9"/>
<feature type="active site" evidence="10">
    <location>
        <position position="410"/>
    </location>
</feature>
<dbReference type="PROSITE" id="PS51273">
    <property type="entry name" value="GATASE_TYPE_1"/>
    <property type="match status" value="1"/>
</dbReference>
<dbReference type="VEuPathDB" id="FungiDB:MELLADRAFT_76906"/>
<dbReference type="InParanoid" id="F4RB66"/>
<evidence type="ECO:0000256" key="10">
    <source>
        <dbReference type="PIRSR" id="PIRSR036936-1"/>
    </source>
</evidence>
<dbReference type="OrthoDB" id="10254903at2759"/>
<evidence type="ECO:0000256" key="8">
    <source>
        <dbReference type="ARBA" id="ARBA00049534"/>
    </source>
</evidence>
<feature type="active site" description="For GATase activity" evidence="10">
    <location>
        <position position="79"/>
    </location>
</feature>
<evidence type="ECO:0000313" key="13">
    <source>
        <dbReference type="EMBL" id="EGG10407.1"/>
    </source>
</evidence>
<organism evidence="14">
    <name type="scientific">Melampsora larici-populina (strain 98AG31 / pathotype 3-4-7)</name>
    <name type="common">Poplar leaf rust fungus</name>
    <dbReference type="NCBI Taxonomy" id="747676"/>
    <lineage>
        <taxon>Eukaryota</taxon>
        <taxon>Fungi</taxon>
        <taxon>Dikarya</taxon>
        <taxon>Basidiomycota</taxon>
        <taxon>Pucciniomycotina</taxon>
        <taxon>Pucciniomycetes</taxon>
        <taxon>Pucciniales</taxon>
        <taxon>Melampsoraceae</taxon>
        <taxon>Melampsora</taxon>
    </lineage>
</organism>
<dbReference type="RefSeq" id="XP_007406708.1">
    <property type="nucleotide sequence ID" value="XM_007406646.1"/>
</dbReference>
<comment type="similarity">
    <text evidence="9">In the C-terminal section; belongs to the HisA/HisF family.</text>
</comment>
<dbReference type="PANTHER" id="PTHR21235:SF2">
    <property type="entry name" value="IMIDAZOLE GLYCEROL PHOSPHATE SYNTHASE HISHF"/>
    <property type="match status" value="1"/>
</dbReference>
<dbReference type="HAMAP" id="MF_00278">
    <property type="entry name" value="HisH"/>
    <property type="match status" value="1"/>
</dbReference>
<dbReference type="FunFam" id="3.40.50.880:FF:000039">
    <property type="entry name" value="Imidazole glycerol phosphate synthase hisHF"/>
    <property type="match status" value="1"/>
</dbReference>
<feature type="active site" description="For GATase activity" evidence="10">
    <location>
        <position position="189"/>
    </location>
</feature>
<keyword evidence="6 9" id="KW-0456">Lyase</keyword>
<dbReference type="GeneID" id="18932859"/>
<evidence type="ECO:0000256" key="1">
    <source>
        <dbReference type="ARBA" id="ARBA00005091"/>
    </source>
</evidence>
<dbReference type="EMBL" id="GL883095">
    <property type="protein sequence ID" value="EGG10407.1"/>
    <property type="molecule type" value="Genomic_DNA"/>
</dbReference>
<dbReference type="STRING" id="747676.F4RB66"/>
<dbReference type="InterPro" id="IPR029062">
    <property type="entry name" value="Class_I_gatase-like"/>
</dbReference>
<evidence type="ECO:0000259" key="12">
    <source>
        <dbReference type="Pfam" id="PF00117"/>
    </source>
</evidence>
<comment type="pathway">
    <text evidence="1 9">Amino-acid biosynthesis; L-histidine biosynthesis; L-histidine from 5-phospho-alpha-D-ribose 1-diphosphate: step 5/9.</text>
</comment>
<dbReference type="FunCoup" id="F4RB66">
    <property type="interactions" value="140"/>
</dbReference>
<name>F4RB66_MELLP</name>
<dbReference type="InterPro" id="IPR014640">
    <property type="entry name" value="IGPS_HisHF"/>
</dbReference>
<dbReference type="AlphaFoldDB" id="F4RB66"/>
<dbReference type="GO" id="GO:0004359">
    <property type="term" value="F:glutaminase activity"/>
    <property type="evidence" value="ECO:0007669"/>
    <property type="project" value="UniProtKB-EC"/>
</dbReference>
<comment type="catalytic activity">
    <reaction evidence="7 9">
        <text>5-[(5-phospho-1-deoxy-D-ribulos-1-ylimino)methylamino]-1-(5-phospho-beta-D-ribosyl)imidazole-4-carboxamide + L-glutamine = D-erythro-1-(imidazol-4-yl)glycerol 3-phosphate + 5-amino-1-(5-phospho-beta-D-ribosyl)imidazole-4-carboxamide + L-glutamate + H(+)</text>
        <dbReference type="Rhea" id="RHEA:24793"/>
        <dbReference type="ChEBI" id="CHEBI:15378"/>
        <dbReference type="ChEBI" id="CHEBI:29985"/>
        <dbReference type="ChEBI" id="CHEBI:58278"/>
        <dbReference type="ChEBI" id="CHEBI:58359"/>
        <dbReference type="ChEBI" id="CHEBI:58475"/>
        <dbReference type="ChEBI" id="CHEBI:58525"/>
        <dbReference type="EC" id="4.3.2.10"/>
    </reaction>
</comment>
<feature type="domain" description="Glutamine amidotransferase" evidence="12">
    <location>
        <begin position="4"/>
        <end position="200"/>
    </location>
</feature>
<dbReference type="eggNOG" id="KOG0623">
    <property type="taxonomic scope" value="Eukaryota"/>
</dbReference>
<dbReference type="PROSITE" id="PS51274">
    <property type="entry name" value="GATASE_COBBQ"/>
    <property type="match status" value="1"/>
</dbReference>
<sequence length="584" mass="62754">MIYLLDYGAGNVRSLANSIQSLGFEYKWVTSPDDITKATKLIFPGVGAFGPAMKALRAKGFAEPLKQYIASGKPYMGICIGMQALCLSSAENPDVPGLGVIPANVSMFSSATKAVPHIGWNSAISISPQSNHSHQSTTLDSAVYFVHSYRVSYTTELDAWANTLTRYGDEVFVSSFRRGNIFATQFHPEKSGAVGLEILRQWLSEPSTPQVLEVGLESRTTIDPEALTAQTGLMKRIIACLDVRANDDGDLVVTKGDQYDVRESTTNPTSNGITTNSKGEVRNLGKPVELARRYYVEGADEITFLNITSFRACPLHDQPMLSVLQKAAETVFVPFCVGGGIRDTFDPDGTKRTALEVATEYFRAGADKVSIGGDAVLAVEKLLAGESIGETSIEAISKVYGSQAVVVSIDPKRIYVSRPEEVPIEHQSSVVDLTAPLSPTDSTNGDCIEVPTGLGPNGEKFCWYQCTVKGGRELRPVDVVQLATGVMALGAGEILLNSIDQDGCKAGFDLRLIRLVKQHVSIPVIASSGAGRVEHFQQVFNVTGAEAGLAAGIFHRNEVSLSSVKEHLSKSNTLVRSTSLIIPS</sequence>
<evidence type="ECO:0000256" key="3">
    <source>
        <dbReference type="ARBA" id="ARBA00022801"/>
    </source>
</evidence>
<reference evidence="14" key="1">
    <citation type="journal article" date="2011" name="Proc. Natl. Acad. Sci. U.S.A.">
        <title>Obligate biotrophy features unraveled by the genomic analysis of rust fungi.</title>
        <authorList>
            <person name="Duplessis S."/>
            <person name="Cuomo C.A."/>
            <person name="Lin Y.-C."/>
            <person name="Aerts A."/>
            <person name="Tisserant E."/>
            <person name="Veneault-Fourrey C."/>
            <person name="Joly D.L."/>
            <person name="Hacquard S."/>
            <person name="Amselem J."/>
            <person name="Cantarel B.L."/>
            <person name="Chiu R."/>
            <person name="Coutinho P.M."/>
            <person name="Feau N."/>
            <person name="Field M."/>
            <person name="Frey P."/>
            <person name="Gelhaye E."/>
            <person name="Goldberg J."/>
            <person name="Grabherr M.G."/>
            <person name="Kodira C.D."/>
            <person name="Kohler A."/>
            <person name="Kuees U."/>
            <person name="Lindquist E.A."/>
            <person name="Lucas S.M."/>
            <person name="Mago R."/>
            <person name="Mauceli E."/>
            <person name="Morin E."/>
            <person name="Murat C."/>
            <person name="Pangilinan J.L."/>
            <person name="Park R."/>
            <person name="Pearson M."/>
            <person name="Quesneville H."/>
            <person name="Rouhier N."/>
            <person name="Sakthikumar S."/>
            <person name="Salamov A.A."/>
            <person name="Schmutz J."/>
            <person name="Selles B."/>
            <person name="Shapiro H."/>
            <person name="Tanguay P."/>
            <person name="Tuskan G.A."/>
            <person name="Henrissat B."/>
            <person name="Van de Peer Y."/>
            <person name="Rouze P."/>
            <person name="Ellis J.G."/>
            <person name="Dodds P.N."/>
            <person name="Schein J.E."/>
            <person name="Zhong S."/>
            <person name="Hamelin R.C."/>
            <person name="Grigoriev I.V."/>
            <person name="Szabo L.J."/>
            <person name="Martin F."/>
        </authorList>
    </citation>
    <scope>NUCLEOTIDE SEQUENCE [LARGE SCALE GENOMIC DNA]</scope>
    <source>
        <strain evidence="14">98AG31 / pathotype 3-4-7</strain>
    </source>
</reference>
<dbReference type="Pfam" id="PF00117">
    <property type="entry name" value="GATase"/>
    <property type="match status" value="1"/>
</dbReference>
<dbReference type="InterPro" id="IPR013785">
    <property type="entry name" value="Aldolase_TIM"/>
</dbReference>
<keyword evidence="2 9" id="KW-0028">Amino-acid biosynthesis</keyword>
<accession>F4RB66</accession>
<gene>
    <name evidence="13" type="ORF">MELLADRAFT_76906</name>
</gene>
<dbReference type="InterPro" id="IPR006062">
    <property type="entry name" value="His_biosynth"/>
</dbReference>
<dbReference type="SUPFAM" id="SSF52317">
    <property type="entry name" value="Class I glutamine amidotransferase-like"/>
    <property type="match status" value="1"/>
</dbReference>
<keyword evidence="3 9" id="KW-0378">Hydrolase</keyword>
<dbReference type="InterPro" id="IPR011060">
    <property type="entry name" value="RibuloseP-bd_barrel"/>
</dbReference>
<feature type="active site" evidence="10">
    <location>
        <position position="242"/>
    </location>
</feature>
<keyword evidence="4 9" id="KW-0315">Glutamine amidotransferase</keyword>
<dbReference type="InterPro" id="IPR017926">
    <property type="entry name" value="GATASE"/>
</dbReference>
<keyword evidence="9" id="KW-0511">Multifunctional enzyme</keyword>
<dbReference type="Gene3D" id="3.40.50.880">
    <property type="match status" value="1"/>
</dbReference>
<dbReference type="Gene3D" id="3.20.20.70">
    <property type="entry name" value="Aldolase class I"/>
    <property type="match status" value="1"/>
</dbReference>
<evidence type="ECO:0000256" key="9">
    <source>
        <dbReference type="PIRNR" id="PIRNR036936"/>
    </source>
</evidence>
<dbReference type="KEGG" id="mlr:MELLADRAFT_76906"/>
<dbReference type="GO" id="GO:0016829">
    <property type="term" value="F:lyase activity"/>
    <property type="evidence" value="ECO:0007669"/>
    <property type="project" value="UniProtKB-KW"/>
</dbReference>
<dbReference type="InterPro" id="IPR004651">
    <property type="entry name" value="HisF"/>
</dbReference>
<dbReference type="GO" id="GO:0000105">
    <property type="term" value="P:L-histidine biosynthetic process"/>
    <property type="evidence" value="ECO:0007669"/>
    <property type="project" value="UniProtKB-UniRule"/>
</dbReference>
<dbReference type="PIRSF" id="PIRSF036936">
    <property type="entry name" value="IGPS_HisHF"/>
    <property type="match status" value="1"/>
</dbReference>
<dbReference type="InterPro" id="IPR050064">
    <property type="entry name" value="IGPS_HisA/HisF"/>
</dbReference>
<proteinExistence type="inferred from homology"/>
<keyword evidence="14" id="KW-1185">Reference proteome</keyword>
<evidence type="ECO:0000256" key="6">
    <source>
        <dbReference type="ARBA" id="ARBA00023239"/>
    </source>
</evidence>
<evidence type="ECO:0000256" key="2">
    <source>
        <dbReference type="ARBA" id="ARBA00022605"/>
    </source>
</evidence>
<comment type="similarity">
    <text evidence="11">Belongs to the HisA/HisF family.</text>
</comment>
<feature type="active site" description="For GATase activity" evidence="10">
    <location>
        <position position="187"/>
    </location>
</feature>
<dbReference type="Pfam" id="PF00977">
    <property type="entry name" value="His_biosynth"/>
    <property type="match status" value="2"/>
</dbReference>
<evidence type="ECO:0000256" key="7">
    <source>
        <dbReference type="ARBA" id="ARBA00047838"/>
    </source>
</evidence>
<dbReference type="InterPro" id="IPR010139">
    <property type="entry name" value="Imidazole-glycPsynth_HisH"/>
</dbReference>
<dbReference type="CDD" id="cd04731">
    <property type="entry name" value="HisF"/>
    <property type="match status" value="1"/>
</dbReference>
<evidence type="ECO:0000256" key="4">
    <source>
        <dbReference type="ARBA" id="ARBA00022962"/>
    </source>
</evidence>
<dbReference type="PANTHER" id="PTHR21235">
    <property type="entry name" value="IMIDAZOLE GLYCEROL PHOSPHATE SYNTHASE SUBUNIT HISF/H IGP SYNTHASE SUBUNIT HISF/H"/>
    <property type="match status" value="1"/>
</dbReference>
<keyword evidence="5 9" id="KW-0368">Histidine biosynthesis</keyword>
<dbReference type="NCBIfam" id="TIGR01855">
    <property type="entry name" value="IMP_synth_hisH"/>
    <property type="match status" value="1"/>
</dbReference>
<evidence type="ECO:0000256" key="11">
    <source>
        <dbReference type="RuleBase" id="RU003657"/>
    </source>
</evidence>
<dbReference type="UniPathway" id="UPA00031">
    <property type="reaction ID" value="UER00010"/>
</dbReference>
<comment type="function">
    <text evidence="9">IGPS catalyzes the conversion of PRFAR and glutamine to IGP, AICAR and glutamate. The glutaminase domain produces the ammonia necessary for the cyclase domain to produce IGP and AICAR from PRFAR. The ammonia is channeled to the active site of the cyclase domain.</text>
</comment>
<dbReference type="Proteomes" id="UP000001072">
    <property type="component" value="Unassembled WGS sequence"/>
</dbReference>